<evidence type="ECO:0000256" key="1">
    <source>
        <dbReference type="SAM" id="SignalP"/>
    </source>
</evidence>
<sequence precursor="true">MRNRSIVAAVAAAALLGGGVIAYNSDTNNPTQEPLVSAPQEAPIRLIEAQPFEVLTPLTHYMRAEQPSYTKGMLLVLSGDPTLLRPRQSLENVLYVGAETAERINTGEQSGYLVVVVPGEVDLASSPIFLGSPALPEQVTAADAQRQLEIALDSGLTGQSVPVADPIQVADGYELHRFASYLVERYAPDEADLISGLRAQRITFQ</sequence>
<keyword evidence="3" id="KW-1185">Reference proteome</keyword>
<dbReference type="AlphaFoldDB" id="A0A518BRZ1"/>
<dbReference type="Proteomes" id="UP000316921">
    <property type="component" value="Chromosome"/>
</dbReference>
<organism evidence="2 3">
    <name type="scientific">Engelhardtia mirabilis</name>
    <dbReference type="NCBI Taxonomy" id="2528011"/>
    <lineage>
        <taxon>Bacteria</taxon>
        <taxon>Pseudomonadati</taxon>
        <taxon>Planctomycetota</taxon>
        <taxon>Planctomycetia</taxon>
        <taxon>Planctomycetia incertae sedis</taxon>
        <taxon>Engelhardtia</taxon>
    </lineage>
</organism>
<gene>
    <name evidence="2" type="ORF">Pla133_48610</name>
</gene>
<protein>
    <submittedName>
        <fullName evidence="2">Uncharacterized protein</fullName>
    </submittedName>
</protein>
<reference evidence="2 3" key="1">
    <citation type="submission" date="2019-02" db="EMBL/GenBank/DDBJ databases">
        <title>Deep-cultivation of Planctomycetes and their phenomic and genomic characterization uncovers novel biology.</title>
        <authorList>
            <person name="Wiegand S."/>
            <person name="Jogler M."/>
            <person name="Boedeker C."/>
            <person name="Pinto D."/>
            <person name="Vollmers J."/>
            <person name="Rivas-Marin E."/>
            <person name="Kohn T."/>
            <person name="Peeters S.H."/>
            <person name="Heuer A."/>
            <person name="Rast P."/>
            <person name="Oberbeckmann S."/>
            <person name="Bunk B."/>
            <person name="Jeske O."/>
            <person name="Meyerdierks A."/>
            <person name="Storesund J.E."/>
            <person name="Kallscheuer N."/>
            <person name="Luecker S."/>
            <person name="Lage O.M."/>
            <person name="Pohl T."/>
            <person name="Merkel B.J."/>
            <person name="Hornburger P."/>
            <person name="Mueller R.-W."/>
            <person name="Bruemmer F."/>
            <person name="Labrenz M."/>
            <person name="Spormann A.M."/>
            <person name="Op den Camp H."/>
            <person name="Overmann J."/>
            <person name="Amann R."/>
            <person name="Jetten M.S.M."/>
            <person name="Mascher T."/>
            <person name="Medema M.H."/>
            <person name="Devos D.P."/>
            <person name="Kaster A.-K."/>
            <person name="Ovreas L."/>
            <person name="Rohde M."/>
            <person name="Galperin M.Y."/>
            <person name="Jogler C."/>
        </authorList>
    </citation>
    <scope>NUCLEOTIDE SEQUENCE [LARGE SCALE GENOMIC DNA]</scope>
    <source>
        <strain evidence="2 3">Pla133</strain>
    </source>
</reference>
<dbReference type="EMBL" id="CP036287">
    <property type="protein sequence ID" value="QDU69739.1"/>
    <property type="molecule type" value="Genomic_DNA"/>
</dbReference>
<feature type="signal peptide" evidence="1">
    <location>
        <begin position="1"/>
        <end position="22"/>
    </location>
</feature>
<accession>A0A518BRZ1</accession>
<dbReference type="KEGG" id="pbap:Pla133_48610"/>
<proteinExistence type="predicted"/>
<keyword evidence="1" id="KW-0732">Signal</keyword>
<feature type="chain" id="PRO_5021937156" evidence="1">
    <location>
        <begin position="23"/>
        <end position="205"/>
    </location>
</feature>
<evidence type="ECO:0000313" key="2">
    <source>
        <dbReference type="EMBL" id="QDU69739.1"/>
    </source>
</evidence>
<name>A0A518BRZ1_9BACT</name>
<dbReference type="RefSeq" id="WP_145069918.1">
    <property type="nucleotide sequence ID" value="NZ_CP036287.1"/>
</dbReference>
<evidence type="ECO:0000313" key="3">
    <source>
        <dbReference type="Proteomes" id="UP000316921"/>
    </source>
</evidence>